<dbReference type="EMBL" id="JBHTMC010000002">
    <property type="protein sequence ID" value="MFD1262364.1"/>
    <property type="molecule type" value="Genomic_DNA"/>
</dbReference>
<evidence type="ECO:0000256" key="1">
    <source>
        <dbReference type="SAM" id="MobiDB-lite"/>
    </source>
</evidence>
<protein>
    <submittedName>
        <fullName evidence="3">PilZ domain-containing protein</fullName>
    </submittedName>
</protein>
<name>A0ABW3W947_9RHOO</name>
<proteinExistence type="predicted"/>
<comment type="caution">
    <text evidence="3">The sequence shown here is derived from an EMBL/GenBank/DDBJ whole genome shotgun (WGS) entry which is preliminary data.</text>
</comment>
<evidence type="ECO:0000259" key="2">
    <source>
        <dbReference type="Pfam" id="PF07238"/>
    </source>
</evidence>
<dbReference type="InterPro" id="IPR009875">
    <property type="entry name" value="PilZ_domain"/>
</dbReference>
<evidence type="ECO:0000313" key="4">
    <source>
        <dbReference type="Proteomes" id="UP001597158"/>
    </source>
</evidence>
<dbReference type="Proteomes" id="UP001597158">
    <property type="component" value="Unassembled WGS sequence"/>
</dbReference>
<feature type="region of interest" description="Disordered" evidence="1">
    <location>
        <begin position="1"/>
        <end position="25"/>
    </location>
</feature>
<dbReference type="Gene3D" id="2.40.10.220">
    <property type="entry name" value="predicted glycosyltransferase like domains"/>
    <property type="match status" value="1"/>
</dbReference>
<sequence length="151" mass="16095">MSVVQSGVPSPAQPSAGESGEDSGERRRIQRFLALRRGEPCFWVDIDGLGRRALRDISVEGFSVGAEAGLAEGALFGFVLHREGVPDLIRGRAQVVNCIAATAQAGCRFVALEGGDRERLHDWLIALVIMNASVRITEKDAAAIVDGPSLI</sequence>
<evidence type="ECO:0000313" key="3">
    <source>
        <dbReference type="EMBL" id="MFD1262364.1"/>
    </source>
</evidence>
<organism evidence="3 4">
    <name type="scientific">Thauera mechernichensis</name>
    <dbReference type="NCBI Taxonomy" id="82788"/>
    <lineage>
        <taxon>Bacteria</taxon>
        <taxon>Pseudomonadati</taxon>
        <taxon>Pseudomonadota</taxon>
        <taxon>Betaproteobacteria</taxon>
        <taxon>Rhodocyclales</taxon>
        <taxon>Zoogloeaceae</taxon>
        <taxon>Thauera</taxon>
    </lineage>
</organism>
<accession>A0ABW3W947</accession>
<dbReference type="RefSeq" id="WP_277831438.1">
    <property type="nucleotide sequence ID" value="NZ_JARQZE010000003.1"/>
</dbReference>
<reference evidence="4" key="1">
    <citation type="journal article" date="2019" name="Int. J. Syst. Evol. Microbiol.">
        <title>The Global Catalogue of Microorganisms (GCM) 10K type strain sequencing project: providing services to taxonomists for standard genome sequencing and annotation.</title>
        <authorList>
            <consortium name="The Broad Institute Genomics Platform"/>
            <consortium name="The Broad Institute Genome Sequencing Center for Infectious Disease"/>
            <person name="Wu L."/>
            <person name="Ma J."/>
        </authorList>
    </citation>
    <scope>NUCLEOTIDE SEQUENCE [LARGE SCALE GENOMIC DNA]</scope>
    <source>
        <strain evidence="4">CCUG 48884</strain>
    </source>
</reference>
<gene>
    <name evidence="3" type="ORF">ACFQ4M_02135</name>
</gene>
<keyword evidence="4" id="KW-1185">Reference proteome</keyword>
<dbReference type="Pfam" id="PF07238">
    <property type="entry name" value="PilZ"/>
    <property type="match status" value="1"/>
</dbReference>
<feature type="domain" description="PilZ" evidence="2">
    <location>
        <begin position="25"/>
        <end position="124"/>
    </location>
</feature>